<evidence type="ECO:0000256" key="1">
    <source>
        <dbReference type="SAM" id="MobiDB-lite"/>
    </source>
</evidence>
<accession>A0ABM4UFV3</accession>
<sequence length="202" mass="23134">MTTNKAIHEWLEYENGSRDEDIMKETSEVEDKKDNSWKPPPKGYILMNTDVGLNIQKRRVGGGIITRKDDGSLIKAWAASESKLGEPEVEEALAIRQALNIAKQNGWRKIMIQFDCKRIIDKIREKNTEDSNIGVMLFDILKISQHFAECYFSFIKREGNCVAHQLAKFAINLIDEIVWKDSFPDWLNSLARRDIGASATDM</sequence>
<keyword evidence="3" id="KW-1185">Reference proteome</keyword>
<dbReference type="Proteomes" id="UP001652660">
    <property type="component" value="Chromosome 5c"/>
</dbReference>
<organism evidence="3 4">
    <name type="scientific">Coffea arabica</name>
    <name type="common">Arabian coffee</name>
    <dbReference type="NCBI Taxonomy" id="13443"/>
    <lineage>
        <taxon>Eukaryota</taxon>
        <taxon>Viridiplantae</taxon>
        <taxon>Streptophyta</taxon>
        <taxon>Embryophyta</taxon>
        <taxon>Tracheophyta</taxon>
        <taxon>Spermatophyta</taxon>
        <taxon>Magnoliopsida</taxon>
        <taxon>eudicotyledons</taxon>
        <taxon>Gunneridae</taxon>
        <taxon>Pentapetalae</taxon>
        <taxon>asterids</taxon>
        <taxon>lamiids</taxon>
        <taxon>Gentianales</taxon>
        <taxon>Rubiaceae</taxon>
        <taxon>Ixoroideae</taxon>
        <taxon>Gardenieae complex</taxon>
        <taxon>Bertiereae - Coffeeae clade</taxon>
        <taxon>Coffeeae</taxon>
        <taxon>Coffea</taxon>
    </lineage>
</organism>
<dbReference type="GeneID" id="140007315"/>
<proteinExistence type="predicted"/>
<evidence type="ECO:0000259" key="2">
    <source>
        <dbReference type="Pfam" id="PF13456"/>
    </source>
</evidence>
<dbReference type="InterPro" id="IPR044730">
    <property type="entry name" value="RNase_H-like_dom_plant"/>
</dbReference>
<dbReference type="RefSeq" id="XP_071906145.1">
    <property type="nucleotide sequence ID" value="XM_072050044.1"/>
</dbReference>
<evidence type="ECO:0000313" key="4">
    <source>
        <dbReference type="RefSeq" id="XP_071906145.1"/>
    </source>
</evidence>
<feature type="domain" description="RNase H type-1" evidence="2">
    <location>
        <begin position="48"/>
        <end position="170"/>
    </location>
</feature>
<dbReference type="SUPFAM" id="SSF53098">
    <property type="entry name" value="Ribonuclease H-like"/>
    <property type="match status" value="1"/>
</dbReference>
<dbReference type="PANTHER" id="PTHR47723">
    <property type="entry name" value="OS05G0353850 PROTEIN"/>
    <property type="match status" value="1"/>
</dbReference>
<dbReference type="InterPro" id="IPR012337">
    <property type="entry name" value="RNaseH-like_sf"/>
</dbReference>
<dbReference type="InterPro" id="IPR002156">
    <property type="entry name" value="RNaseH_domain"/>
</dbReference>
<dbReference type="InterPro" id="IPR053151">
    <property type="entry name" value="RNase_H-like"/>
</dbReference>
<feature type="region of interest" description="Disordered" evidence="1">
    <location>
        <begin position="18"/>
        <end position="41"/>
    </location>
</feature>
<reference evidence="4" key="1">
    <citation type="submission" date="2025-08" db="UniProtKB">
        <authorList>
            <consortium name="RefSeq"/>
        </authorList>
    </citation>
    <scope>IDENTIFICATION</scope>
    <source>
        <tissue evidence="4">Leaves</tissue>
    </source>
</reference>
<feature type="compositionally biased region" description="Basic and acidic residues" evidence="1">
    <location>
        <begin position="18"/>
        <end position="36"/>
    </location>
</feature>
<gene>
    <name evidence="4" type="primary">LOC140007315</name>
</gene>
<evidence type="ECO:0000313" key="3">
    <source>
        <dbReference type="Proteomes" id="UP001652660"/>
    </source>
</evidence>
<dbReference type="CDD" id="cd06222">
    <property type="entry name" value="RNase_H_like"/>
    <property type="match status" value="1"/>
</dbReference>
<dbReference type="Gene3D" id="3.30.420.10">
    <property type="entry name" value="Ribonuclease H-like superfamily/Ribonuclease H"/>
    <property type="match status" value="1"/>
</dbReference>
<dbReference type="PANTHER" id="PTHR47723:SF21">
    <property type="entry name" value="POLYNUCLEOTIDYL TRANSFERASE, RIBONUCLEASE H-LIKE SUPERFAMILY PROTEIN"/>
    <property type="match status" value="1"/>
</dbReference>
<protein>
    <recommendedName>
        <fullName evidence="2">RNase H type-1 domain-containing protein</fullName>
    </recommendedName>
</protein>
<dbReference type="InterPro" id="IPR036397">
    <property type="entry name" value="RNaseH_sf"/>
</dbReference>
<name>A0ABM4UFV3_COFAR</name>
<dbReference type="Pfam" id="PF13456">
    <property type="entry name" value="RVT_3"/>
    <property type="match status" value="1"/>
</dbReference>